<proteinExistence type="inferred from homology"/>
<keyword evidence="3" id="KW-0805">Transcription regulation</keyword>
<protein>
    <recommendedName>
        <fullName evidence="7">HTH-type transcriptional regulator SarZ</fullName>
    </recommendedName>
    <alternativeName>
        <fullName evidence="8">Staphylococcal accessory regulator Z</fullName>
    </alternativeName>
</protein>
<dbReference type="SUPFAM" id="SSF46785">
    <property type="entry name" value="Winged helix' DNA-binding domain"/>
    <property type="match status" value="1"/>
</dbReference>
<dbReference type="GO" id="GO:0003700">
    <property type="term" value="F:DNA-binding transcription factor activity"/>
    <property type="evidence" value="ECO:0007669"/>
    <property type="project" value="InterPro"/>
</dbReference>
<accession>E9SDT1</accession>
<dbReference type="PANTHER" id="PTHR42756">
    <property type="entry name" value="TRANSCRIPTIONAL REGULATOR, MARR"/>
    <property type="match status" value="1"/>
</dbReference>
<dbReference type="Pfam" id="PF22381">
    <property type="entry name" value="Staph_reg_Sar_Rot"/>
    <property type="match status" value="1"/>
</dbReference>
<dbReference type="PRINTS" id="PR00598">
    <property type="entry name" value="HTHMARR"/>
</dbReference>
<dbReference type="FunFam" id="1.10.10.10:FF:000163">
    <property type="entry name" value="MarR family transcriptional regulator"/>
    <property type="match status" value="1"/>
</dbReference>
<evidence type="ECO:0000259" key="10">
    <source>
        <dbReference type="PROSITE" id="PS51118"/>
    </source>
</evidence>
<dbReference type="GO" id="GO:0003677">
    <property type="term" value="F:DNA binding"/>
    <property type="evidence" value="ECO:0007669"/>
    <property type="project" value="UniProtKB-KW"/>
</dbReference>
<feature type="domain" description="HTH hxlR-type" evidence="10">
    <location>
        <begin position="39"/>
        <end position="144"/>
    </location>
</feature>
<dbReference type="SMART" id="SM00347">
    <property type="entry name" value="HTH_MARR"/>
    <property type="match status" value="1"/>
</dbReference>
<organism evidence="11 12">
    <name type="scientific">Ruminococcus albus 8</name>
    <dbReference type="NCBI Taxonomy" id="246199"/>
    <lineage>
        <taxon>Bacteria</taxon>
        <taxon>Bacillati</taxon>
        <taxon>Bacillota</taxon>
        <taxon>Clostridia</taxon>
        <taxon>Eubacteriales</taxon>
        <taxon>Oscillospiraceae</taxon>
        <taxon>Ruminococcus</taxon>
    </lineage>
</organism>
<evidence type="ECO:0000256" key="5">
    <source>
        <dbReference type="ARBA" id="ARBA00023163"/>
    </source>
</evidence>
<dbReference type="InterPro" id="IPR000835">
    <property type="entry name" value="HTH_MarR-typ"/>
</dbReference>
<evidence type="ECO:0000256" key="6">
    <source>
        <dbReference type="ARBA" id="ARBA00046337"/>
    </source>
</evidence>
<name>E9SDT1_RUMAL</name>
<dbReference type="InterPro" id="IPR055166">
    <property type="entry name" value="Transc_reg_Sar_Rot_HTH"/>
</dbReference>
<evidence type="ECO:0000313" key="11">
    <source>
        <dbReference type="EMBL" id="EGC02548.1"/>
    </source>
</evidence>
<evidence type="ECO:0000256" key="2">
    <source>
        <dbReference type="ARBA" id="ARBA00022490"/>
    </source>
</evidence>
<keyword evidence="2" id="KW-0963">Cytoplasm</keyword>
<evidence type="ECO:0000256" key="4">
    <source>
        <dbReference type="ARBA" id="ARBA00023125"/>
    </source>
</evidence>
<keyword evidence="4" id="KW-0238">DNA-binding</keyword>
<keyword evidence="5" id="KW-0804">Transcription</keyword>
<dbReference type="STRING" id="246199.CUS_7096"/>
<keyword evidence="12" id="KW-1185">Reference proteome</keyword>
<comment type="caution">
    <text evidence="11">The sequence shown here is derived from an EMBL/GenBank/DDBJ whole genome shotgun (WGS) entry which is preliminary data.</text>
</comment>
<evidence type="ECO:0000256" key="8">
    <source>
        <dbReference type="ARBA" id="ARBA00047207"/>
    </source>
</evidence>
<comment type="subcellular location">
    <subcellularLocation>
        <location evidence="1">Cytoplasm</location>
    </subcellularLocation>
</comment>
<evidence type="ECO:0000313" key="12">
    <source>
        <dbReference type="Proteomes" id="UP000004259"/>
    </source>
</evidence>
<dbReference type="AlphaFoldDB" id="E9SDT1"/>
<evidence type="ECO:0000256" key="7">
    <source>
        <dbReference type="ARBA" id="ARBA00047188"/>
    </source>
</evidence>
<dbReference type="RefSeq" id="WP_002850427.1">
    <property type="nucleotide sequence ID" value="NZ_ADKM02000091.1"/>
</dbReference>
<feature type="domain" description="HTH marR-type" evidence="9">
    <location>
        <begin position="29"/>
        <end position="159"/>
    </location>
</feature>
<gene>
    <name evidence="11" type="primary">ohrR</name>
    <name evidence="11" type="ORF">CUS_7096</name>
</gene>
<sequence>MTAHNISTMKGCIMEDEKKFTKYDCIRLENQICFPLYACAKEVVRQYRKPLEALGLTYTQYVVMMVLWEHGGMCEGELGRLVHLDSGTLAPLLKRLEKQGLINRARHAENERKLSITLTDEGEALKEKAVEVPMSMQGCIALDTDELIQLKCLLDKALSGMEDRKS</sequence>
<dbReference type="InterPro" id="IPR002577">
    <property type="entry name" value="HTH_HxlR"/>
</dbReference>
<dbReference type="eggNOG" id="COG1846">
    <property type="taxonomic scope" value="Bacteria"/>
</dbReference>
<dbReference type="InterPro" id="IPR036388">
    <property type="entry name" value="WH-like_DNA-bd_sf"/>
</dbReference>
<dbReference type="Gene3D" id="1.10.10.10">
    <property type="entry name" value="Winged helix-like DNA-binding domain superfamily/Winged helix DNA-binding domain"/>
    <property type="match status" value="1"/>
</dbReference>
<dbReference type="GO" id="GO:0005737">
    <property type="term" value="C:cytoplasm"/>
    <property type="evidence" value="ECO:0007669"/>
    <property type="project" value="UniProtKB-SubCell"/>
</dbReference>
<comment type="similarity">
    <text evidence="6">Belongs to the SarZ family.</text>
</comment>
<dbReference type="Proteomes" id="UP000004259">
    <property type="component" value="Unassembled WGS sequence"/>
</dbReference>
<evidence type="ECO:0000259" key="9">
    <source>
        <dbReference type="PROSITE" id="PS50995"/>
    </source>
</evidence>
<dbReference type="PROSITE" id="PS50995">
    <property type="entry name" value="HTH_MARR_2"/>
    <property type="match status" value="1"/>
</dbReference>
<dbReference type="PANTHER" id="PTHR42756:SF1">
    <property type="entry name" value="TRANSCRIPTIONAL REPRESSOR OF EMRAB OPERON"/>
    <property type="match status" value="1"/>
</dbReference>
<dbReference type="EMBL" id="ADKM02000091">
    <property type="protein sequence ID" value="EGC02548.1"/>
    <property type="molecule type" value="Genomic_DNA"/>
</dbReference>
<reference evidence="11 12" key="1">
    <citation type="submission" date="2011-02" db="EMBL/GenBank/DDBJ databases">
        <authorList>
            <person name="Nelson K.E."/>
            <person name="Sutton G."/>
            <person name="Torralba M."/>
            <person name="Durkin S."/>
            <person name="Harkins D."/>
            <person name="Montgomery R."/>
            <person name="Ziemer C."/>
            <person name="Klaassens E."/>
            <person name="Ocuiv P."/>
            <person name="Morrison M."/>
        </authorList>
    </citation>
    <scope>NUCLEOTIDE SEQUENCE [LARGE SCALE GENOMIC DNA]</scope>
    <source>
        <strain evidence="11 12">8</strain>
    </source>
</reference>
<evidence type="ECO:0000256" key="3">
    <source>
        <dbReference type="ARBA" id="ARBA00023015"/>
    </source>
</evidence>
<dbReference type="PROSITE" id="PS51118">
    <property type="entry name" value="HTH_HXLR"/>
    <property type="match status" value="1"/>
</dbReference>
<dbReference type="InterPro" id="IPR036390">
    <property type="entry name" value="WH_DNA-bd_sf"/>
</dbReference>
<evidence type="ECO:0000256" key="1">
    <source>
        <dbReference type="ARBA" id="ARBA00004496"/>
    </source>
</evidence>